<evidence type="ECO:0000313" key="2">
    <source>
        <dbReference type="EMBL" id="EGN58071.1"/>
    </source>
</evidence>
<feature type="binding site" evidence="1">
    <location>
        <position position="298"/>
    </location>
    <ligand>
        <name>Mg(2+)</name>
        <dbReference type="ChEBI" id="CHEBI:18420"/>
        <label>1</label>
    </ligand>
</feature>
<keyword evidence="1" id="KW-0479">Metal-binding</keyword>
<gene>
    <name evidence="2" type="ORF">Premu_2719</name>
</gene>
<dbReference type="GO" id="GO:0046872">
    <property type="term" value="F:metal ion binding"/>
    <property type="evidence" value="ECO:0007669"/>
    <property type="project" value="UniProtKB-KW"/>
</dbReference>
<dbReference type="Proteomes" id="UP000002772">
    <property type="component" value="Unassembled WGS sequence"/>
</dbReference>
<evidence type="ECO:0000313" key="3">
    <source>
        <dbReference type="Proteomes" id="UP000002772"/>
    </source>
</evidence>
<dbReference type="AlphaFoldDB" id="F8NCA0"/>
<organism evidence="2 3">
    <name type="scientific">Hallella multisaccharivorax DSM 17128</name>
    <dbReference type="NCBI Taxonomy" id="688246"/>
    <lineage>
        <taxon>Bacteria</taxon>
        <taxon>Pseudomonadati</taxon>
        <taxon>Bacteroidota</taxon>
        <taxon>Bacteroidia</taxon>
        <taxon>Bacteroidales</taxon>
        <taxon>Prevotellaceae</taxon>
        <taxon>Hallella</taxon>
    </lineage>
</organism>
<dbReference type="STRING" id="688246.Premu_2719"/>
<feature type="binding site" evidence="1">
    <location>
        <position position="296"/>
    </location>
    <ligand>
        <name>Mg(2+)</name>
        <dbReference type="ChEBI" id="CHEBI:18420"/>
        <label>1</label>
    </ligand>
</feature>
<dbReference type="EMBL" id="GL945017">
    <property type="protein sequence ID" value="EGN58071.1"/>
    <property type="molecule type" value="Genomic_DNA"/>
</dbReference>
<protein>
    <submittedName>
        <fullName evidence="2">ADP-ribosylation/Crystallin J1</fullName>
    </submittedName>
</protein>
<dbReference type="Pfam" id="PF03747">
    <property type="entry name" value="ADP_ribosyl_GH"/>
    <property type="match status" value="1"/>
</dbReference>
<sequence length="527" mass="59994">MLAVTFAMAPTFAKDLAVSKTELMNKIKGGWAGQTIGVVFGAPYEFKFTGSYVQDYQPVPWSRHYILYWWNKKPGLFDDIYNDCTFVETFSELGIDCDQKELAESFAFADYHLAHANQMGRYNIRHGIMPPASGNWINNPHADDIDFQIESDFIGLMTPAMPTEALKVADKVGHIMNSGDGFYGGAFVSAMYSAAFYLHSPENIIKTALSVIPKESKFYQCINDVIVYHEKHPDNWKECWFMLQDKWNHDVGCPKGVFLSFNIDAKFNSALVAMAMLYGNGDYTETLDIAARAGQDSDCNPSTCGGILGVMYGYDKIPSFWLDPLKEIEDSTFQGTDMSLSKSYQMSFDLATKFIKLIGGKVSKTSVEIPIKDPSVLPLEQNFTDTYPLFRGRKDCFVDKDYSFDFDGNGFVIWGNLCCLRHINKDYIARVSMRHIGSEVFSMAEPDDDYIAKVEVWIDGRLDVVADMPMRGQNRRLEPAWKYQLAEGHHIVELHWLNPQPEYTIRINDIQYYSQSPQHSRFYSNLK</sequence>
<dbReference type="HOGENOM" id="CLU_525667_0_0_10"/>
<dbReference type="Gene3D" id="1.10.4080.10">
    <property type="entry name" value="ADP-ribosylation/Crystallin J1"/>
    <property type="match status" value="1"/>
</dbReference>
<accession>F8NCA0</accession>
<keyword evidence="3" id="KW-1185">Reference proteome</keyword>
<dbReference type="SUPFAM" id="SSF101478">
    <property type="entry name" value="ADP-ribosylglycohydrolase"/>
    <property type="match status" value="1"/>
</dbReference>
<comment type="cofactor">
    <cofactor evidence="1">
        <name>Mg(2+)</name>
        <dbReference type="ChEBI" id="CHEBI:18420"/>
    </cofactor>
    <text evidence="1">Binds 2 magnesium ions per subunit.</text>
</comment>
<dbReference type="eggNOG" id="COG1397">
    <property type="taxonomic scope" value="Bacteria"/>
</dbReference>
<proteinExistence type="predicted"/>
<reference evidence="3" key="1">
    <citation type="journal article" date="2011" name="Stand. Genomic Sci.">
        <title>Non-contiguous finished genome sequence of the opportunistic oral pathogen Prevotella multisaccharivorax type strain (PPPA20).</title>
        <authorList>
            <person name="Pati A."/>
            <person name="Gronow S."/>
            <person name="Lu M."/>
            <person name="Lapidus A."/>
            <person name="Nolan M."/>
            <person name="Lucas S."/>
            <person name="Hammon N."/>
            <person name="Deshpande S."/>
            <person name="Cheng J.F."/>
            <person name="Tapia R."/>
            <person name="Han C."/>
            <person name="Goodwin L."/>
            <person name="Pitluck S."/>
            <person name="Liolios K."/>
            <person name="Pagani I."/>
            <person name="Mavromatis K."/>
            <person name="Mikhailova N."/>
            <person name="Huntemann M."/>
            <person name="Chen A."/>
            <person name="Palaniappan K."/>
            <person name="Land M."/>
            <person name="Hauser L."/>
            <person name="Detter J.C."/>
            <person name="Brambilla E.M."/>
            <person name="Rohde M."/>
            <person name="Goker M."/>
            <person name="Woyke T."/>
            <person name="Bristow J."/>
            <person name="Eisen J.A."/>
            <person name="Markowitz V."/>
            <person name="Hugenholtz P."/>
            <person name="Kyrpides N.C."/>
            <person name="Klenk H.P."/>
            <person name="Ivanova N."/>
        </authorList>
    </citation>
    <scope>NUCLEOTIDE SEQUENCE [LARGE SCALE GENOMIC DNA]</scope>
    <source>
        <strain evidence="3">DSM 17128</strain>
    </source>
</reference>
<keyword evidence="1" id="KW-0460">Magnesium</keyword>
<name>F8NCA0_9BACT</name>
<evidence type="ECO:0000256" key="1">
    <source>
        <dbReference type="PIRSR" id="PIRSR605502-1"/>
    </source>
</evidence>
<dbReference type="InterPro" id="IPR036705">
    <property type="entry name" value="Ribosyl_crysJ1_sf"/>
</dbReference>
<dbReference type="InterPro" id="IPR005502">
    <property type="entry name" value="Ribosyl_crysJ1"/>
</dbReference>